<organism evidence="1 2">
    <name type="scientific">Pseudomonas saxonica</name>
    <dbReference type="NCBI Taxonomy" id="2600598"/>
    <lineage>
        <taxon>Bacteria</taxon>
        <taxon>Pseudomonadati</taxon>
        <taxon>Pseudomonadota</taxon>
        <taxon>Gammaproteobacteria</taxon>
        <taxon>Pseudomonadales</taxon>
        <taxon>Pseudomonadaceae</taxon>
        <taxon>Pseudomonas</taxon>
    </lineage>
</organism>
<gene>
    <name evidence="1" type="ORF">FJD37_13075</name>
</gene>
<accession>A0A5C5PWM2</accession>
<evidence type="ECO:0000313" key="1">
    <source>
        <dbReference type="EMBL" id="TWR92036.1"/>
    </source>
</evidence>
<proteinExistence type="predicted"/>
<name>A0A5C5PWM2_9PSED</name>
<dbReference type="EMBL" id="VFIP01000022">
    <property type="protein sequence ID" value="TWR92036.1"/>
    <property type="molecule type" value="Genomic_DNA"/>
</dbReference>
<evidence type="ECO:0000313" key="2">
    <source>
        <dbReference type="Proteomes" id="UP000317901"/>
    </source>
</evidence>
<protein>
    <submittedName>
        <fullName evidence="1">Uncharacterized protein</fullName>
    </submittedName>
</protein>
<dbReference type="Proteomes" id="UP000317901">
    <property type="component" value="Unassembled WGS sequence"/>
</dbReference>
<reference evidence="1 2" key="1">
    <citation type="submission" date="2019-06" db="EMBL/GenBank/DDBJ databases">
        <title>Pseudomonas bimorpha sp. nov. isolated from bovine raw milk and skim milk concentrate.</title>
        <authorList>
            <person name="Hofmann K."/>
            <person name="Huptas C."/>
            <person name="Doll E."/>
            <person name="Scherer S."/>
            <person name="Wenning M."/>
        </authorList>
    </citation>
    <scope>NUCLEOTIDE SEQUENCE [LARGE SCALE GENOMIC DNA]</scope>
    <source>
        <strain evidence="1 2">DSM 108990</strain>
    </source>
</reference>
<sequence length="81" mass="9089">MWVLTVDWPDLASLRWPDCIQLYNPFVTLHACIFTMYVSGKVLARNLPDWSGYESEVALGYGFRGIRLEATLNAGCALSGF</sequence>
<dbReference type="AlphaFoldDB" id="A0A5C5PWM2"/>
<comment type="caution">
    <text evidence="1">The sequence shown here is derived from an EMBL/GenBank/DDBJ whole genome shotgun (WGS) entry which is preliminary data.</text>
</comment>